<evidence type="ECO:0000256" key="1">
    <source>
        <dbReference type="SAM" id="MobiDB-lite"/>
    </source>
</evidence>
<feature type="compositionally biased region" description="Polar residues" evidence="1">
    <location>
        <begin position="260"/>
        <end position="287"/>
    </location>
</feature>
<dbReference type="VEuPathDB" id="PlasmoDB:PVX_039190"/>
<dbReference type="VEuPathDB" id="PlasmoDB:PVPAM_010007300"/>
<organism evidence="2">
    <name type="scientific">Plasmodium vivax</name>
    <name type="common">malaria parasite P. vivax</name>
    <dbReference type="NCBI Taxonomy" id="5855"/>
    <lineage>
        <taxon>Eukaryota</taxon>
        <taxon>Sar</taxon>
        <taxon>Alveolata</taxon>
        <taxon>Apicomplexa</taxon>
        <taxon>Aconoidasida</taxon>
        <taxon>Haemosporida</taxon>
        <taxon>Plasmodiidae</taxon>
        <taxon>Plasmodium</taxon>
        <taxon>Plasmodium (Plasmodium)</taxon>
    </lineage>
</organism>
<gene>
    <name evidence="2" type="ORF">PVP01_0009020</name>
</gene>
<sequence>MSCNNHTGEYFDYKCYYELKDYYDKKFESEIGQDFLREFEIPSTHNHIKKTSFLITKLTNNLASNGFSYHNGAMSCKYINYWLNTQMRSNSLNESDIVFFKTFSDEFFKKKTGPRSYLLTTCSWNFLFLDDGTYERMQTLYEMYRLYKDIITKNVLEKPEHICSNFMSINNHYNTLIRRYPNDDELHKKLEQFKNLVLNEKTKHEGKCENIFPHLMSLPIPFPRRQAITDGGEGISVQQGGSSVNSVQKLELKVSDSITQPALQSQGQDTESTVVEQRSKVSQTSEELLSPQGHAESSLSPNLEDQEQLQLREIPKVIFSPVGYTRKESLVESDGHVYGIDYKVQDRQTVPSSPEGILQSINGAFSRISEYVEPVPLMGVSGGMGALFLLLRYTPVGSYFRGRSGQRHRIPSNFVGYHARFIPGYDEHYNGNFENEGFNISYRPE</sequence>
<dbReference type="EMBL" id="FLZR02000045">
    <property type="protein sequence ID" value="VVA00189.1"/>
    <property type="molecule type" value="Genomic_DNA"/>
</dbReference>
<proteinExistence type="predicted"/>
<feature type="region of interest" description="Disordered" evidence="1">
    <location>
        <begin position="260"/>
        <end position="305"/>
    </location>
</feature>
<dbReference type="VEuPathDB" id="PlasmoDB:PVP01_0009020"/>
<dbReference type="VEuPathDB" id="PlasmoDB:PVW1_120007700"/>
<evidence type="ECO:0000313" key="2">
    <source>
        <dbReference type="EMBL" id="VVA00189.1"/>
    </source>
</evidence>
<dbReference type="Proteomes" id="UP000220605">
    <property type="component" value="Unassembled WGS sequence"/>
</dbReference>
<name>A0A565A6M4_PLAVI</name>
<accession>A0A565A6M4</accession>
<dbReference type="OrthoDB" id="389062at2759"/>
<protein>
    <submittedName>
        <fullName evidence="2">VIR protein</fullName>
    </submittedName>
</protein>
<dbReference type="AlphaFoldDB" id="A0A565A6M4"/>
<reference evidence="2" key="1">
    <citation type="submission" date="2016-07" db="EMBL/GenBank/DDBJ databases">
        <authorList>
            <consortium name="Pathogen Informatics"/>
        </authorList>
    </citation>
    <scope>NUCLEOTIDE SEQUENCE</scope>
</reference>